<dbReference type="EMBL" id="FN653027">
    <property type="protein sequence ID" value="CBY07978.1"/>
    <property type="molecule type" value="Genomic_DNA"/>
</dbReference>
<feature type="compositionally biased region" description="Basic residues" evidence="2">
    <location>
        <begin position="150"/>
        <end position="170"/>
    </location>
</feature>
<dbReference type="InParanoid" id="E4X6L3"/>
<evidence type="ECO:0000256" key="1">
    <source>
        <dbReference type="SAM" id="Coils"/>
    </source>
</evidence>
<feature type="compositionally biased region" description="Acidic residues" evidence="2">
    <location>
        <begin position="174"/>
        <end position="185"/>
    </location>
</feature>
<dbReference type="OrthoDB" id="10508870at2759"/>
<reference evidence="3" key="1">
    <citation type="journal article" date="2010" name="Science">
        <title>Plasticity of animal genome architecture unmasked by rapid evolution of a pelagic tunicate.</title>
        <authorList>
            <person name="Denoeud F."/>
            <person name="Henriet S."/>
            <person name="Mungpakdee S."/>
            <person name="Aury J.M."/>
            <person name="Da Silva C."/>
            <person name="Brinkmann H."/>
            <person name="Mikhaleva J."/>
            <person name="Olsen L.C."/>
            <person name="Jubin C."/>
            <person name="Canestro C."/>
            <person name="Bouquet J.M."/>
            <person name="Danks G."/>
            <person name="Poulain J."/>
            <person name="Campsteijn C."/>
            <person name="Adamski M."/>
            <person name="Cross I."/>
            <person name="Yadetie F."/>
            <person name="Muffato M."/>
            <person name="Louis A."/>
            <person name="Butcher S."/>
            <person name="Tsagkogeorga G."/>
            <person name="Konrad A."/>
            <person name="Singh S."/>
            <person name="Jensen M.F."/>
            <person name="Cong E.H."/>
            <person name="Eikeseth-Otteraa H."/>
            <person name="Noel B."/>
            <person name="Anthouard V."/>
            <person name="Porcel B.M."/>
            <person name="Kachouri-Lafond R."/>
            <person name="Nishino A."/>
            <person name="Ugolini M."/>
            <person name="Chourrout P."/>
            <person name="Nishida H."/>
            <person name="Aasland R."/>
            <person name="Huzurbazar S."/>
            <person name="Westhof E."/>
            <person name="Delsuc F."/>
            <person name="Lehrach H."/>
            <person name="Reinhardt R."/>
            <person name="Weissenbach J."/>
            <person name="Roy S.W."/>
            <person name="Artiguenave F."/>
            <person name="Postlethwait J.H."/>
            <person name="Manak J.R."/>
            <person name="Thompson E.M."/>
            <person name="Jaillon O."/>
            <person name="Du Pasquier L."/>
            <person name="Boudinot P."/>
            <person name="Liberles D.A."/>
            <person name="Volff J.N."/>
            <person name="Philippe H."/>
            <person name="Lenhard B."/>
            <person name="Roest Crollius H."/>
            <person name="Wincker P."/>
            <person name="Chourrout D."/>
        </authorList>
    </citation>
    <scope>NUCLEOTIDE SEQUENCE [LARGE SCALE GENOMIC DNA]</scope>
</reference>
<feature type="coiled-coil region" evidence="1">
    <location>
        <begin position="227"/>
        <end position="254"/>
    </location>
</feature>
<evidence type="ECO:0000256" key="2">
    <source>
        <dbReference type="SAM" id="MobiDB-lite"/>
    </source>
</evidence>
<organism evidence="3">
    <name type="scientific">Oikopleura dioica</name>
    <name type="common">Tunicate</name>
    <dbReference type="NCBI Taxonomy" id="34765"/>
    <lineage>
        <taxon>Eukaryota</taxon>
        <taxon>Metazoa</taxon>
        <taxon>Chordata</taxon>
        <taxon>Tunicata</taxon>
        <taxon>Appendicularia</taxon>
        <taxon>Copelata</taxon>
        <taxon>Oikopleuridae</taxon>
        <taxon>Oikopleura</taxon>
    </lineage>
</organism>
<sequence length="267" mass="31113">MYSNISDRVPPCSYDSSDFEHSHKFFVRMSNYLSWLVIEHHICVYEQFKVLTRQERKNALEKRLRQFSMSEMIVDLILARESGIWDAVTCMNLDKRKMETIRMRRFIRDNETIPLPLDWPIMKFVAHIDINRKRSCLKANAKDTAPIVKSRTKAKLGKKRKRTSKYKRKNKSDTDEDADPLDSLEIEPWNVEYTEGESKELHDVSSTPDAENLLLDQFESPSSDTVLEKITNEINQASNDNENLTDELNPVQAQNTLSASELVLQQK</sequence>
<dbReference type="Proteomes" id="UP000001307">
    <property type="component" value="Unassembled WGS sequence"/>
</dbReference>
<protein>
    <submittedName>
        <fullName evidence="3">Uncharacterized protein</fullName>
    </submittedName>
</protein>
<proteinExistence type="predicted"/>
<dbReference type="AlphaFoldDB" id="E4X6L3"/>
<name>E4X6L3_OIKDI</name>
<keyword evidence="1" id="KW-0175">Coiled coil</keyword>
<gene>
    <name evidence="3" type="ORF">GSOID_T00003342001</name>
</gene>
<evidence type="ECO:0000313" key="3">
    <source>
        <dbReference type="EMBL" id="CBY07978.1"/>
    </source>
</evidence>
<evidence type="ECO:0000313" key="4">
    <source>
        <dbReference type="Proteomes" id="UP000001307"/>
    </source>
</evidence>
<keyword evidence="4" id="KW-1185">Reference proteome</keyword>
<feature type="region of interest" description="Disordered" evidence="2">
    <location>
        <begin position="148"/>
        <end position="187"/>
    </location>
</feature>
<accession>E4X6L3</accession>